<protein>
    <submittedName>
        <fullName evidence="1">Uncharacterized protein</fullName>
    </submittedName>
</protein>
<sequence length="305" mass="33120">MGCWCLDDSGEPRIAKPRVVPYPRIAPPPSVLGDYPEVLFGRGCEERRGIPADGDEARGWPSALRRLGYSCGDIDVAVGGYWGHWKKEKPYNAWQRGMAPRHWYNGLVPDWMEGGLAYGKVSFLSPDFFSKLPDLTNVGTVNISVRVPVSHPEIADFRCKVEDCSVGGNVVHSFAYGRFMHAGLRWHSDGQTRKFELLVVGRQGSQGNAGSLCFRTKGSSDVGIIHLGDGPAVYCATPMMMGVLCQQDKSVLMMEVKGHHTTPAALVTAMVSLSPPLPSDQLQSLVLPAGQPAWSGPLKCPGRGT</sequence>
<feature type="non-terminal residue" evidence="1">
    <location>
        <position position="1"/>
    </location>
</feature>
<dbReference type="AlphaFoldDB" id="A0A699Z8C4"/>
<evidence type="ECO:0000313" key="1">
    <source>
        <dbReference type="EMBL" id="GFH18421.1"/>
    </source>
</evidence>
<comment type="caution">
    <text evidence="1">The sequence shown here is derived from an EMBL/GenBank/DDBJ whole genome shotgun (WGS) entry which is preliminary data.</text>
</comment>
<keyword evidence="2" id="KW-1185">Reference proteome</keyword>
<proteinExistence type="predicted"/>
<feature type="non-terminal residue" evidence="1">
    <location>
        <position position="305"/>
    </location>
</feature>
<organism evidence="1 2">
    <name type="scientific">Haematococcus lacustris</name>
    <name type="common">Green alga</name>
    <name type="synonym">Haematococcus pluvialis</name>
    <dbReference type="NCBI Taxonomy" id="44745"/>
    <lineage>
        <taxon>Eukaryota</taxon>
        <taxon>Viridiplantae</taxon>
        <taxon>Chlorophyta</taxon>
        <taxon>core chlorophytes</taxon>
        <taxon>Chlorophyceae</taxon>
        <taxon>CS clade</taxon>
        <taxon>Chlamydomonadales</taxon>
        <taxon>Haematococcaceae</taxon>
        <taxon>Haematococcus</taxon>
    </lineage>
</organism>
<dbReference type="Proteomes" id="UP000485058">
    <property type="component" value="Unassembled WGS sequence"/>
</dbReference>
<reference evidence="1 2" key="1">
    <citation type="submission" date="2020-02" db="EMBL/GenBank/DDBJ databases">
        <title>Draft genome sequence of Haematococcus lacustris strain NIES-144.</title>
        <authorList>
            <person name="Morimoto D."/>
            <person name="Nakagawa S."/>
            <person name="Yoshida T."/>
            <person name="Sawayama S."/>
        </authorList>
    </citation>
    <scope>NUCLEOTIDE SEQUENCE [LARGE SCALE GENOMIC DNA]</scope>
    <source>
        <strain evidence="1 2">NIES-144</strain>
    </source>
</reference>
<gene>
    <name evidence="1" type="ORF">HaLaN_15226</name>
</gene>
<accession>A0A699Z8C4</accession>
<name>A0A699Z8C4_HAELA</name>
<evidence type="ECO:0000313" key="2">
    <source>
        <dbReference type="Proteomes" id="UP000485058"/>
    </source>
</evidence>
<dbReference type="EMBL" id="BLLF01001298">
    <property type="protein sequence ID" value="GFH18421.1"/>
    <property type="molecule type" value="Genomic_DNA"/>
</dbReference>